<gene>
    <name evidence="2" type="ORF">RCOM_0803470</name>
</gene>
<feature type="region of interest" description="Disordered" evidence="1">
    <location>
        <begin position="1"/>
        <end position="23"/>
    </location>
</feature>
<reference evidence="3" key="1">
    <citation type="journal article" date="2010" name="Nat. Biotechnol.">
        <title>Draft genome sequence of the oilseed species Ricinus communis.</title>
        <authorList>
            <person name="Chan A.P."/>
            <person name="Crabtree J."/>
            <person name="Zhao Q."/>
            <person name="Lorenzi H."/>
            <person name="Orvis J."/>
            <person name="Puiu D."/>
            <person name="Melake-Berhan A."/>
            <person name="Jones K.M."/>
            <person name="Redman J."/>
            <person name="Chen G."/>
            <person name="Cahoon E.B."/>
            <person name="Gedil M."/>
            <person name="Stanke M."/>
            <person name="Haas B.J."/>
            <person name="Wortman J.R."/>
            <person name="Fraser-Liggett C.M."/>
            <person name="Ravel J."/>
            <person name="Rabinowicz P.D."/>
        </authorList>
    </citation>
    <scope>NUCLEOTIDE SEQUENCE [LARGE SCALE GENOMIC DNA]</scope>
    <source>
        <strain evidence="3">cv. Hale</strain>
    </source>
</reference>
<sequence>MVGGRRRHTSAGKNTAMEENASLKDGVDDDAVIDVDDDSSLQQEIARLRGRWELASVLNFLSVFEPVIGTDLKLTAEEIEAGLVEPNSSLAQLHIKLLKGIPPVSKTLNGSDAWVTALCKKISMWWPWQDDSVSYINDALKSGTEISSFRKDKIGEDGNAACYWCDGGPVIGHRLYKEVKKTDQKTKWKGKASYSLTAVSSEWQTLATNLEEFQKAVDELSSSRVVGRIAVGRTVETNFLPLVEKFQKKKERALKQKQRQERLLNDFTSYGTGITRSCRSRRPISYTFDDYDRAIDEAIEVTKKSKTTKEQRNEKKHFKQEKCDGDSDRCKESHAENGVSEMFTDSKDKDTIEADSLDSETESDSIQQDVDGDKDDDYGSKSDNDYGNESGKSDEENANPGERNCSKKPFGTRWSMRLAGVMNHPVPETRNLATKNRLRQRPTRNSALDSIVIDSEDENLSQNTNSETGHEHSSPLDTSEEFSDG</sequence>
<dbReference type="PANTHER" id="PTHR14296:SF12">
    <property type="entry name" value="DDT DOMAIN-CONTAINING PROTEIN DDR4 ISOFORM X1"/>
    <property type="match status" value="1"/>
</dbReference>
<evidence type="ECO:0000313" key="3">
    <source>
        <dbReference type="Proteomes" id="UP000008311"/>
    </source>
</evidence>
<dbReference type="PANTHER" id="PTHR14296">
    <property type="entry name" value="REMODELING AND SPACING FACTOR 1"/>
    <property type="match status" value="1"/>
</dbReference>
<feature type="compositionally biased region" description="Basic residues" evidence="1">
    <location>
        <begin position="1"/>
        <end position="10"/>
    </location>
</feature>
<dbReference type="InParanoid" id="B9RS74"/>
<evidence type="ECO:0008006" key="4">
    <source>
        <dbReference type="Google" id="ProtNLM"/>
    </source>
</evidence>
<dbReference type="eggNOG" id="ENOG502QTWQ">
    <property type="taxonomic scope" value="Eukaryota"/>
</dbReference>
<feature type="compositionally biased region" description="Basic and acidic residues" evidence="1">
    <location>
        <begin position="320"/>
        <end position="335"/>
    </location>
</feature>
<proteinExistence type="predicted"/>
<protein>
    <recommendedName>
        <fullName evidence="4">DDT domain-containing protein DDR4</fullName>
    </recommendedName>
</protein>
<dbReference type="GO" id="GO:0031213">
    <property type="term" value="C:RSF complex"/>
    <property type="evidence" value="ECO:0007669"/>
    <property type="project" value="InterPro"/>
</dbReference>
<accession>B9RS74</accession>
<organism evidence="2 3">
    <name type="scientific">Ricinus communis</name>
    <name type="common">Castor bean</name>
    <dbReference type="NCBI Taxonomy" id="3988"/>
    <lineage>
        <taxon>Eukaryota</taxon>
        <taxon>Viridiplantae</taxon>
        <taxon>Streptophyta</taxon>
        <taxon>Embryophyta</taxon>
        <taxon>Tracheophyta</taxon>
        <taxon>Spermatophyta</taxon>
        <taxon>Magnoliopsida</taxon>
        <taxon>eudicotyledons</taxon>
        <taxon>Gunneridae</taxon>
        <taxon>Pentapetalae</taxon>
        <taxon>rosids</taxon>
        <taxon>fabids</taxon>
        <taxon>Malpighiales</taxon>
        <taxon>Euphorbiaceae</taxon>
        <taxon>Acalyphoideae</taxon>
        <taxon>Acalypheae</taxon>
        <taxon>Ricinus</taxon>
    </lineage>
</organism>
<dbReference type="FunCoup" id="B9RS74">
    <property type="interactions" value="117"/>
</dbReference>
<dbReference type="STRING" id="3988.B9RS74"/>
<feature type="compositionally biased region" description="Acidic residues" evidence="1">
    <location>
        <begin position="353"/>
        <end position="363"/>
    </location>
</feature>
<evidence type="ECO:0000256" key="1">
    <source>
        <dbReference type="SAM" id="MobiDB-lite"/>
    </source>
</evidence>
<feature type="region of interest" description="Disordered" evidence="1">
    <location>
        <begin position="305"/>
        <end position="485"/>
    </location>
</feature>
<dbReference type="EMBL" id="EQ973807">
    <property type="protein sequence ID" value="EEF45934.1"/>
    <property type="molecule type" value="Genomic_DNA"/>
</dbReference>
<dbReference type="AlphaFoldDB" id="B9RS74"/>
<name>B9RS74_RICCO</name>
<dbReference type="InterPro" id="IPR028938">
    <property type="entry name" value="Rsf1-like"/>
</dbReference>
<keyword evidence="3" id="KW-1185">Reference proteome</keyword>
<dbReference type="Proteomes" id="UP000008311">
    <property type="component" value="Unassembled WGS sequence"/>
</dbReference>
<dbReference type="GO" id="GO:0006355">
    <property type="term" value="P:regulation of DNA-templated transcription"/>
    <property type="evidence" value="ECO:0007669"/>
    <property type="project" value="InterPro"/>
</dbReference>
<evidence type="ECO:0000313" key="2">
    <source>
        <dbReference type="EMBL" id="EEF45934.1"/>
    </source>
</evidence>